<accession>A0ABP6RN17</accession>
<evidence type="ECO:0000313" key="3">
    <source>
        <dbReference type="Proteomes" id="UP001500483"/>
    </source>
</evidence>
<comment type="caution">
    <text evidence="2">The sequence shown here is derived from an EMBL/GenBank/DDBJ whole genome shotgun (WGS) entry which is preliminary data.</text>
</comment>
<dbReference type="Proteomes" id="UP001500483">
    <property type="component" value="Unassembled WGS sequence"/>
</dbReference>
<evidence type="ECO:0000256" key="1">
    <source>
        <dbReference type="SAM" id="MobiDB-lite"/>
    </source>
</evidence>
<proteinExistence type="predicted"/>
<evidence type="ECO:0000313" key="2">
    <source>
        <dbReference type="EMBL" id="GAA3357485.1"/>
    </source>
</evidence>
<feature type="compositionally biased region" description="Basic and acidic residues" evidence="1">
    <location>
        <begin position="49"/>
        <end position="58"/>
    </location>
</feature>
<dbReference type="EMBL" id="BAAAYK010000038">
    <property type="protein sequence ID" value="GAA3357485.1"/>
    <property type="molecule type" value="Genomic_DNA"/>
</dbReference>
<organism evidence="2 3">
    <name type="scientific">Saccharopolyspora gregorii</name>
    <dbReference type="NCBI Taxonomy" id="33914"/>
    <lineage>
        <taxon>Bacteria</taxon>
        <taxon>Bacillati</taxon>
        <taxon>Actinomycetota</taxon>
        <taxon>Actinomycetes</taxon>
        <taxon>Pseudonocardiales</taxon>
        <taxon>Pseudonocardiaceae</taxon>
        <taxon>Saccharopolyspora</taxon>
    </lineage>
</organism>
<gene>
    <name evidence="2" type="ORF">GCM10020366_25730</name>
</gene>
<keyword evidence="3" id="KW-1185">Reference proteome</keyword>
<reference evidence="3" key="1">
    <citation type="journal article" date="2019" name="Int. J. Syst. Evol. Microbiol.">
        <title>The Global Catalogue of Microorganisms (GCM) 10K type strain sequencing project: providing services to taxonomists for standard genome sequencing and annotation.</title>
        <authorList>
            <consortium name="The Broad Institute Genomics Platform"/>
            <consortium name="The Broad Institute Genome Sequencing Center for Infectious Disease"/>
            <person name="Wu L."/>
            <person name="Ma J."/>
        </authorList>
    </citation>
    <scope>NUCLEOTIDE SEQUENCE [LARGE SCALE GENOMIC DNA]</scope>
    <source>
        <strain evidence="3">JCM 9687</strain>
    </source>
</reference>
<protein>
    <submittedName>
        <fullName evidence="2">Uncharacterized protein</fullName>
    </submittedName>
</protein>
<feature type="region of interest" description="Disordered" evidence="1">
    <location>
        <begin position="49"/>
        <end position="89"/>
    </location>
</feature>
<sequence>MIAHPFPSPGTALFLAELPGPYHRLPAAARERTRALARWAARFDEPEREDRGAVRYERVGGPPRRPRRAVTGGSGGPRWGRCRAAGSPR</sequence>
<name>A0ABP6RN17_9PSEU</name>